<protein>
    <submittedName>
        <fullName evidence="4">Discoidin domain-containing protein</fullName>
    </submittedName>
</protein>
<keyword evidence="1" id="KW-0326">Glycosidase</keyword>
<dbReference type="SUPFAM" id="SSF51126">
    <property type="entry name" value="Pectin lyase-like"/>
    <property type="match status" value="1"/>
</dbReference>
<dbReference type="Pfam" id="PF00754">
    <property type="entry name" value="F5_F8_type_C"/>
    <property type="match status" value="1"/>
</dbReference>
<dbReference type="Proteomes" id="UP000306888">
    <property type="component" value="Unassembled WGS sequence"/>
</dbReference>
<evidence type="ECO:0000256" key="1">
    <source>
        <dbReference type="ARBA" id="ARBA00023295"/>
    </source>
</evidence>
<accession>A0A4S2DDW7</accession>
<keyword evidence="5" id="KW-1185">Reference proteome</keyword>
<keyword evidence="1" id="KW-0378">Hydrolase</keyword>
<dbReference type="AlphaFoldDB" id="A0A4S2DDW7"/>
<reference evidence="4 5" key="1">
    <citation type="submission" date="2019-04" db="EMBL/GenBank/DDBJ databases">
        <title>Microbes associate with the intestines of laboratory mice.</title>
        <authorList>
            <person name="Navarre W."/>
            <person name="Wong E."/>
            <person name="Huang K."/>
            <person name="Tropini C."/>
            <person name="Ng K."/>
            <person name="Yu B."/>
        </authorList>
    </citation>
    <scope>NUCLEOTIDE SEQUENCE [LARGE SCALE GENOMIC DNA]</scope>
    <source>
        <strain evidence="4 5">NM50_B9-20</strain>
    </source>
</reference>
<comment type="caution">
    <text evidence="4">The sequence shown here is derived from an EMBL/GenBank/DDBJ whole genome shotgun (WGS) entry which is preliminary data.</text>
</comment>
<dbReference type="InterPro" id="IPR008979">
    <property type="entry name" value="Galactose-bd-like_sf"/>
</dbReference>
<evidence type="ECO:0000256" key="2">
    <source>
        <dbReference type="SAM" id="SignalP"/>
    </source>
</evidence>
<dbReference type="PROSITE" id="PS50022">
    <property type="entry name" value="FA58C_3"/>
    <property type="match status" value="1"/>
</dbReference>
<dbReference type="Gene3D" id="2.60.120.260">
    <property type="entry name" value="Galactose-binding domain-like"/>
    <property type="match status" value="1"/>
</dbReference>
<feature type="chain" id="PRO_5020424350" evidence="2">
    <location>
        <begin position="30"/>
        <end position="810"/>
    </location>
</feature>
<dbReference type="InterPro" id="IPR000421">
    <property type="entry name" value="FA58C"/>
</dbReference>
<evidence type="ECO:0000259" key="3">
    <source>
        <dbReference type="PROSITE" id="PS50022"/>
    </source>
</evidence>
<dbReference type="GO" id="GO:0016798">
    <property type="term" value="F:hydrolase activity, acting on glycosyl bonds"/>
    <property type="evidence" value="ECO:0007669"/>
    <property type="project" value="UniProtKB-KW"/>
</dbReference>
<proteinExistence type="predicted"/>
<dbReference type="SUPFAM" id="SSF49785">
    <property type="entry name" value="Galactose-binding domain-like"/>
    <property type="match status" value="1"/>
</dbReference>
<name>A0A4S2DDW7_9CLOT</name>
<evidence type="ECO:0000313" key="5">
    <source>
        <dbReference type="Proteomes" id="UP000306888"/>
    </source>
</evidence>
<keyword evidence="2" id="KW-0732">Signal</keyword>
<feature type="signal peptide" evidence="2">
    <location>
        <begin position="1"/>
        <end position="29"/>
    </location>
</feature>
<dbReference type="RefSeq" id="WP_136008192.1">
    <property type="nucleotide sequence ID" value="NZ_SRYR01000016.1"/>
</dbReference>
<sequence length="810" mass="90424">MRSKRLFRVICLALSFGIVSSLFPKDVFAIDESTRTSGRDYYISSLKGDNSNDGSTEKKAWETLDKLEEVDLQPGDRVLLESGSVFNGFIHLKDVSGTAENPIEITKYGGEEKPIINGNGEGIWYQDYIEPLDNAGHRGKGYVSSTILLYDTDFIKINNLEITNESDDFNYLSEGDKVSQRMDRTGVAGIAKNGGTMESIQLEDLYIHDVDGNIQDKHMNNGGIQMNVLKPDNEAETGIARYQDILIKGCHVKDVSRAGIVVGYTYNHSKFNGAALNDETVKKYGHTNILIEENYVQNSGNDAIVSMYAYQPVVQKNVSDKAGVDMLEYSYWQNFCAAIWPWKTKDAIFQNNEAFDTVGDNNGDGQAWDIDWSDGTIYQYNYSHNNGGGSMLICLNEAYNGVFRYNISQNDLKSLITFQGNPLAKIYNNVFYVDGDLTTRVHHPATGNKDSGAGYLANNIFYNTSTGNPNDPWEPSNNKQFTNNIYYGYNSVPSTDKFAITKDPMFVNPGSAPTSTTGKVHDVSAFEGYKLQDGSPAINAGVYVPGSGDKDFFGNEIGLIPDIGIHEKNISDESSVNEIYSNTYAIKESSIEGVPQKTSVKDFLGNFKYSNGVKLEVFNGNSIVEENSFIKNGYKLKVTFIDNSTKEYLIIVNREFVEYSIEGMTADDGSHQSGNSTEGPGSFAIDNNLSTMWHTNWNGSNREDTWISIDMGEVKPISMLKYTPRRSIANGIITKYSIYVKENENDQWTKVETESNVWERSIADKYAYFNTINARYVKLHAEESYTTTSNIYASAAEIRLGVEKIDEEVR</sequence>
<dbReference type="EMBL" id="SRYR01000016">
    <property type="protein sequence ID" value="TGY40127.1"/>
    <property type="molecule type" value="Genomic_DNA"/>
</dbReference>
<dbReference type="InterPro" id="IPR011050">
    <property type="entry name" value="Pectin_lyase_fold/virulence"/>
</dbReference>
<gene>
    <name evidence="4" type="ORF">E5347_15800</name>
</gene>
<feature type="domain" description="F5/8 type C" evidence="3">
    <location>
        <begin position="644"/>
        <end position="801"/>
    </location>
</feature>
<dbReference type="OrthoDB" id="3333873at2"/>
<organism evidence="4 5">
    <name type="scientific">Clostridium sartagoforme</name>
    <dbReference type="NCBI Taxonomy" id="84031"/>
    <lineage>
        <taxon>Bacteria</taxon>
        <taxon>Bacillati</taxon>
        <taxon>Bacillota</taxon>
        <taxon>Clostridia</taxon>
        <taxon>Eubacteriales</taxon>
        <taxon>Clostridiaceae</taxon>
        <taxon>Clostridium</taxon>
    </lineage>
</organism>
<evidence type="ECO:0000313" key="4">
    <source>
        <dbReference type="EMBL" id="TGY40127.1"/>
    </source>
</evidence>